<keyword evidence="2" id="KW-0963">Cytoplasm</keyword>
<dbReference type="PANTHER" id="PTHR10381:SF70">
    <property type="entry name" value="ATP-DEPENDENT CLP PROTEASE PROTEOLYTIC SUBUNIT"/>
    <property type="match status" value="1"/>
</dbReference>
<reference evidence="7 8" key="1">
    <citation type="submission" date="2020-12" db="EMBL/GenBank/DDBJ databases">
        <title>Nonconservative transfer and diversity of a new family of integrative and conjugative elements associated with antibiotic resistance in zoonotic pathogen Streptococcus suis.</title>
        <authorList>
            <person name="Huang J."/>
        </authorList>
    </citation>
    <scope>NUCLEOTIDE SEQUENCE [LARGE SCALE GENOMIC DNA]</scope>
    <source>
        <strain evidence="7 8">YZDH1</strain>
    </source>
</reference>
<evidence type="ECO:0000256" key="3">
    <source>
        <dbReference type="ARBA" id="ARBA00022670"/>
    </source>
</evidence>
<dbReference type="InterPro" id="IPR001907">
    <property type="entry name" value="ClpP"/>
</dbReference>
<evidence type="ECO:0000256" key="2">
    <source>
        <dbReference type="ARBA" id="ARBA00022490"/>
    </source>
</evidence>
<evidence type="ECO:0000256" key="4">
    <source>
        <dbReference type="ARBA" id="ARBA00022801"/>
    </source>
</evidence>
<dbReference type="GO" id="GO:0006515">
    <property type="term" value="P:protein quality control for misfolded or incompletely synthesized proteins"/>
    <property type="evidence" value="ECO:0007669"/>
    <property type="project" value="TreeGrafter"/>
</dbReference>
<gene>
    <name evidence="7" type="ORF">I5V48_02395</name>
</gene>
<dbReference type="Proteomes" id="UP000594569">
    <property type="component" value="Chromosome"/>
</dbReference>
<dbReference type="InterPro" id="IPR029045">
    <property type="entry name" value="ClpP/crotonase-like_dom_sf"/>
</dbReference>
<evidence type="ECO:0000256" key="6">
    <source>
        <dbReference type="RuleBase" id="RU003567"/>
    </source>
</evidence>
<organism evidence="7 8">
    <name type="scientific">Streptococcus suis</name>
    <dbReference type="NCBI Taxonomy" id="1307"/>
    <lineage>
        <taxon>Bacteria</taxon>
        <taxon>Bacillati</taxon>
        <taxon>Bacillota</taxon>
        <taxon>Bacilli</taxon>
        <taxon>Lactobacillales</taxon>
        <taxon>Streptococcaceae</taxon>
        <taxon>Streptococcus</taxon>
    </lineage>
</organism>
<sequence>MALVIIKRKEKRKLVTKQIPFKFEASVSNDDKAVLYLHGTVGGYWEEINFEDVRNALASFQGNEIEVHINSYGGDMFEGIAIKNFFSQRKETVTVIIDGLAASAASIIAMGADKILMPKDTQLMIHNPWTFAYGNAKELRKVADDLDKAQVSVEETYLKRFKGDREELKALLDEETFLTADEAITLGLADGIYGEDEPEEVSNDAETNVLDSLMAKYGTDEHEDKGKRNIERFAFLFTQNKGE</sequence>
<dbReference type="PRINTS" id="PR00127">
    <property type="entry name" value="CLPPROTEASEP"/>
</dbReference>
<dbReference type="GO" id="GO:0004176">
    <property type="term" value="F:ATP-dependent peptidase activity"/>
    <property type="evidence" value="ECO:0007669"/>
    <property type="project" value="InterPro"/>
</dbReference>
<name>A0A7T1LCB3_STRSU</name>
<keyword evidence="4" id="KW-0378">Hydrolase</keyword>
<dbReference type="SUPFAM" id="SSF52096">
    <property type="entry name" value="ClpP/crotonase"/>
    <property type="match status" value="1"/>
</dbReference>
<evidence type="ECO:0000256" key="5">
    <source>
        <dbReference type="ARBA" id="ARBA00022825"/>
    </source>
</evidence>
<evidence type="ECO:0000313" key="7">
    <source>
        <dbReference type="EMBL" id="QPO27714.1"/>
    </source>
</evidence>
<dbReference type="CDD" id="cd07016">
    <property type="entry name" value="S14_ClpP_1"/>
    <property type="match status" value="1"/>
</dbReference>
<protein>
    <recommendedName>
        <fullName evidence="6">ATP-dependent Clp protease proteolytic subunit</fullName>
    </recommendedName>
</protein>
<dbReference type="InterPro" id="IPR023562">
    <property type="entry name" value="ClpP/TepA"/>
</dbReference>
<dbReference type="EMBL" id="CP065430">
    <property type="protein sequence ID" value="QPO27714.1"/>
    <property type="molecule type" value="Genomic_DNA"/>
</dbReference>
<proteinExistence type="inferred from homology"/>
<keyword evidence="3 7" id="KW-0645">Protease</keyword>
<comment type="similarity">
    <text evidence="1 6">Belongs to the peptidase S14 family.</text>
</comment>
<dbReference type="GO" id="GO:0004252">
    <property type="term" value="F:serine-type endopeptidase activity"/>
    <property type="evidence" value="ECO:0007669"/>
    <property type="project" value="InterPro"/>
</dbReference>
<dbReference type="GO" id="GO:0009368">
    <property type="term" value="C:endopeptidase Clp complex"/>
    <property type="evidence" value="ECO:0007669"/>
    <property type="project" value="TreeGrafter"/>
</dbReference>
<dbReference type="GO" id="GO:0051117">
    <property type="term" value="F:ATPase binding"/>
    <property type="evidence" value="ECO:0007669"/>
    <property type="project" value="TreeGrafter"/>
</dbReference>
<accession>A0A7T1LCB3</accession>
<dbReference type="Pfam" id="PF00574">
    <property type="entry name" value="CLP_protease"/>
    <property type="match status" value="1"/>
</dbReference>
<evidence type="ECO:0000256" key="1">
    <source>
        <dbReference type="ARBA" id="ARBA00007039"/>
    </source>
</evidence>
<dbReference type="PANTHER" id="PTHR10381">
    <property type="entry name" value="ATP-DEPENDENT CLP PROTEASE PROTEOLYTIC SUBUNIT"/>
    <property type="match status" value="1"/>
</dbReference>
<dbReference type="NCBIfam" id="NF045542">
    <property type="entry name" value="Clp_rel_HeadMat"/>
    <property type="match status" value="1"/>
</dbReference>
<keyword evidence="5" id="KW-0720">Serine protease</keyword>
<dbReference type="Gene3D" id="3.90.226.10">
    <property type="entry name" value="2-enoyl-CoA Hydratase, Chain A, domain 1"/>
    <property type="match status" value="1"/>
</dbReference>
<evidence type="ECO:0000313" key="8">
    <source>
        <dbReference type="Proteomes" id="UP000594569"/>
    </source>
</evidence>
<dbReference type="AlphaFoldDB" id="A0A7T1LCB3"/>